<dbReference type="Proteomes" id="UP000199009">
    <property type="component" value="Chromosome I"/>
</dbReference>
<dbReference type="RefSeq" id="WP_172825605.1">
    <property type="nucleotide sequence ID" value="NZ_LT629692.1"/>
</dbReference>
<evidence type="ECO:0000313" key="5">
    <source>
        <dbReference type="EMBL" id="SDG88170.1"/>
    </source>
</evidence>
<dbReference type="SUPFAM" id="SSF53448">
    <property type="entry name" value="Nucleotide-diphospho-sugar transferases"/>
    <property type="match status" value="1"/>
</dbReference>
<dbReference type="InterPro" id="IPR045598">
    <property type="entry name" value="DUF6457"/>
</dbReference>
<evidence type="ECO:0000256" key="1">
    <source>
        <dbReference type="ARBA" id="ARBA00022679"/>
    </source>
</evidence>
<protein>
    <submittedName>
        <fullName evidence="5">Molybdopterin-guanine dinucleotide biosynthesis protein A</fullName>
    </submittedName>
</protein>
<dbReference type="InterPro" id="IPR029044">
    <property type="entry name" value="Nucleotide-diphossugar_trans"/>
</dbReference>
<dbReference type="Pfam" id="PF20058">
    <property type="entry name" value="DUF6457"/>
    <property type="match status" value="1"/>
</dbReference>
<dbReference type="Pfam" id="PF12804">
    <property type="entry name" value="NTP_transf_3"/>
    <property type="match status" value="1"/>
</dbReference>
<evidence type="ECO:0000259" key="4">
    <source>
        <dbReference type="Pfam" id="PF20058"/>
    </source>
</evidence>
<dbReference type="STRING" id="370764.SAMN04489810_1551"/>
<name>A0A1G7XWQ5_9MICO</name>
<dbReference type="GO" id="GO:0016779">
    <property type="term" value="F:nucleotidyltransferase activity"/>
    <property type="evidence" value="ECO:0007669"/>
    <property type="project" value="UniProtKB-ARBA"/>
</dbReference>
<evidence type="ECO:0000259" key="3">
    <source>
        <dbReference type="Pfam" id="PF12804"/>
    </source>
</evidence>
<feature type="region of interest" description="Disordered" evidence="2">
    <location>
        <begin position="185"/>
        <end position="205"/>
    </location>
</feature>
<reference evidence="5 6" key="1">
    <citation type="submission" date="2016-10" db="EMBL/GenBank/DDBJ databases">
        <authorList>
            <person name="de Groot N.N."/>
        </authorList>
    </citation>
    <scope>NUCLEOTIDE SEQUENCE [LARGE SCALE GENOMIC DNA]</scope>
    <source>
        <strain evidence="5 6">DSM 23142</strain>
    </source>
</reference>
<accession>A0A1G7XWQ5</accession>
<dbReference type="PANTHER" id="PTHR19136:SF81">
    <property type="entry name" value="MOLYBDENUM COFACTOR GUANYLYLTRANSFERASE"/>
    <property type="match status" value="1"/>
</dbReference>
<keyword evidence="6" id="KW-1185">Reference proteome</keyword>
<dbReference type="InterPro" id="IPR025877">
    <property type="entry name" value="MobA-like_NTP_Trfase"/>
</dbReference>
<keyword evidence="1" id="KW-0808">Transferase</keyword>
<evidence type="ECO:0000256" key="2">
    <source>
        <dbReference type="SAM" id="MobiDB-lite"/>
    </source>
</evidence>
<feature type="domain" description="MobA-like NTP transferase" evidence="3">
    <location>
        <begin position="5"/>
        <end position="158"/>
    </location>
</feature>
<dbReference type="PANTHER" id="PTHR19136">
    <property type="entry name" value="MOLYBDENUM COFACTOR GUANYLYLTRANSFERASE"/>
    <property type="match status" value="1"/>
</dbReference>
<dbReference type="EMBL" id="LT629692">
    <property type="protein sequence ID" value="SDG88170.1"/>
    <property type="molecule type" value="Genomic_DNA"/>
</dbReference>
<gene>
    <name evidence="5" type="ORF">SAMN04489810_1551</name>
</gene>
<proteinExistence type="predicted"/>
<dbReference type="AlphaFoldDB" id="A0A1G7XWQ5"/>
<dbReference type="Gene3D" id="3.90.550.10">
    <property type="entry name" value="Spore Coat Polysaccharide Biosynthesis Protein SpsA, Chain A"/>
    <property type="match status" value="1"/>
</dbReference>
<feature type="domain" description="DUF6457" evidence="4">
    <location>
        <begin position="207"/>
        <end position="289"/>
    </location>
</feature>
<organism evidence="5 6">
    <name type="scientific">Microbacterium pygmaeum</name>
    <dbReference type="NCBI Taxonomy" id="370764"/>
    <lineage>
        <taxon>Bacteria</taxon>
        <taxon>Bacillati</taxon>
        <taxon>Actinomycetota</taxon>
        <taxon>Actinomycetes</taxon>
        <taxon>Micrococcales</taxon>
        <taxon>Microbacteriaceae</taxon>
        <taxon>Microbacterium</taxon>
    </lineage>
</organism>
<evidence type="ECO:0000313" key="6">
    <source>
        <dbReference type="Proteomes" id="UP000199009"/>
    </source>
</evidence>
<sequence length="292" mass="29650">MSLAAIILAGGRASRLGGAAKPLLDIGGVTLLQTAADAADAAGCLPIVAVGPATDGNARLRWVREEPPFGGPVAAVLAALPCIPTTEVLILAADLPRAGEAVSFLLETAALGAYADGLCLTDDSGRPQWLSGIYRTAALRRAAQRVPDSGANAAMRELMDGLEIATVRAPAGSTADVDTWEDLSNARQSAGVSDPGERMTESSRSLPPEALDAWAAALRERFALLPDDLPISLILDLARDVAGSVARPAAPFSAFVAGLVAGRSGGSPADTAAAVAAITELAATWGDRAEQP</sequence>